<feature type="region of interest" description="Disordered" evidence="1">
    <location>
        <begin position="1"/>
        <end position="22"/>
    </location>
</feature>
<reference evidence="4" key="1">
    <citation type="journal article" date="2019" name="Int. J. Syst. Evol. Microbiol.">
        <title>The Global Catalogue of Microorganisms (GCM) 10K type strain sequencing project: providing services to taxonomists for standard genome sequencing and annotation.</title>
        <authorList>
            <consortium name="The Broad Institute Genomics Platform"/>
            <consortium name="The Broad Institute Genome Sequencing Center for Infectious Disease"/>
            <person name="Wu L."/>
            <person name="Ma J."/>
        </authorList>
    </citation>
    <scope>NUCLEOTIDE SEQUENCE [LARGE SCALE GENOMIC DNA]</scope>
    <source>
        <strain evidence="4">JCM 17939</strain>
    </source>
</reference>
<feature type="transmembrane region" description="Helical" evidence="2">
    <location>
        <begin position="53"/>
        <end position="74"/>
    </location>
</feature>
<keyword evidence="2" id="KW-0812">Transmembrane</keyword>
<evidence type="ECO:0000313" key="3">
    <source>
        <dbReference type="EMBL" id="GAA4636518.1"/>
    </source>
</evidence>
<dbReference type="InterPro" id="IPR047789">
    <property type="entry name" value="CU044_5270-like"/>
</dbReference>
<comment type="caution">
    <text evidence="3">The sequence shown here is derived from an EMBL/GenBank/DDBJ whole genome shotgun (WGS) entry which is preliminary data.</text>
</comment>
<gene>
    <name evidence="3" type="ORF">GCM10023196_086600</name>
</gene>
<evidence type="ECO:0000256" key="1">
    <source>
        <dbReference type="SAM" id="MobiDB-lite"/>
    </source>
</evidence>
<sequence length="347" mass="37138">MKGQDMDEMQLLRTARPEVPSYPEEAREAVRAALAAAADGTGPRRRGRSSRSLRWSLAAAAGGLAVAVGVAALVQEAGTRGAGTGGRAPAHTSTGTVVNAAQVLLLAADTVEARPATHPRPSQWAYTKEMSYSSQTTTPAKPTTAERWMRFDGTQEASLGGDMPGVDPHRLRFSNLDHDADETTPMQDYAYLASLPTDPKALVKKFCSRVPAKAADHTSCLFTNADKLLPNVAMPPRLQAAFFRALAALPNIVVRRDVVDLAGRHDIAVAEAFPGDFQSEVILLDPRTYEYRGQRLEWTTDPNEAPPGPGRTPQRVLGSPTGAGARHAFTETTRIAAGIVDRPGTRP</sequence>
<evidence type="ECO:0008006" key="5">
    <source>
        <dbReference type="Google" id="ProtNLM"/>
    </source>
</evidence>
<accession>A0ABP8UPU1</accession>
<keyword evidence="2" id="KW-0472">Membrane</keyword>
<evidence type="ECO:0000256" key="2">
    <source>
        <dbReference type="SAM" id="Phobius"/>
    </source>
</evidence>
<keyword evidence="4" id="KW-1185">Reference proteome</keyword>
<name>A0ABP8UPU1_9ACTN</name>
<dbReference type="Proteomes" id="UP001501442">
    <property type="component" value="Unassembled WGS sequence"/>
</dbReference>
<dbReference type="EMBL" id="BAABHK010000017">
    <property type="protein sequence ID" value="GAA4636518.1"/>
    <property type="molecule type" value="Genomic_DNA"/>
</dbReference>
<dbReference type="RefSeq" id="WP_345439486.1">
    <property type="nucleotide sequence ID" value="NZ_BAABHK010000017.1"/>
</dbReference>
<proteinExistence type="predicted"/>
<feature type="region of interest" description="Disordered" evidence="1">
    <location>
        <begin position="297"/>
        <end position="330"/>
    </location>
</feature>
<organism evidence="3 4">
    <name type="scientific">Actinoallomurus vinaceus</name>
    <dbReference type="NCBI Taxonomy" id="1080074"/>
    <lineage>
        <taxon>Bacteria</taxon>
        <taxon>Bacillati</taxon>
        <taxon>Actinomycetota</taxon>
        <taxon>Actinomycetes</taxon>
        <taxon>Streptosporangiales</taxon>
        <taxon>Thermomonosporaceae</taxon>
        <taxon>Actinoallomurus</taxon>
    </lineage>
</organism>
<dbReference type="NCBIfam" id="NF038083">
    <property type="entry name" value="CU044_5270_fam"/>
    <property type="match status" value="1"/>
</dbReference>
<evidence type="ECO:0000313" key="4">
    <source>
        <dbReference type="Proteomes" id="UP001501442"/>
    </source>
</evidence>
<protein>
    <recommendedName>
        <fullName evidence="5">CU044_5270 family protein</fullName>
    </recommendedName>
</protein>
<keyword evidence="2" id="KW-1133">Transmembrane helix</keyword>